<gene>
    <name evidence="3" type="ordered locus">Mmcs_1287</name>
</gene>
<dbReference type="GO" id="GO:0003677">
    <property type="term" value="F:DNA binding"/>
    <property type="evidence" value="ECO:0007669"/>
    <property type="project" value="InterPro"/>
</dbReference>
<reference evidence="3" key="1">
    <citation type="submission" date="2006-06" db="EMBL/GenBank/DDBJ databases">
        <title>Complete sequence of chromosome of Mycobacterium sp. MCS.</title>
        <authorList>
            <consortium name="US DOE Joint Genome Institute"/>
            <person name="Copeland A."/>
            <person name="Lucas S."/>
            <person name="Lapidus A."/>
            <person name="Barry K."/>
            <person name="Detter J.C."/>
            <person name="Glavina del Rio T."/>
            <person name="Hammon N."/>
            <person name="Israni S."/>
            <person name="Dalin E."/>
            <person name="Tice H."/>
            <person name="Pitluck S."/>
            <person name="Martinez M."/>
            <person name="Schmutz J."/>
            <person name="Larimer F."/>
            <person name="Land M."/>
            <person name="Hauser L."/>
            <person name="Kyrpides N."/>
            <person name="Kim E."/>
            <person name="Miller C.D."/>
            <person name="Hughes J.E."/>
            <person name="Anderson A.J."/>
            <person name="Sims R.C."/>
            <person name="Richardson P."/>
        </authorList>
    </citation>
    <scope>NUCLEOTIDE SEQUENCE [LARGE SCALE GENOMIC DNA]</scope>
    <source>
        <strain evidence="3">MCS</strain>
    </source>
</reference>
<feature type="compositionally biased region" description="Basic residues" evidence="1">
    <location>
        <begin position="1"/>
        <end position="14"/>
    </location>
</feature>
<dbReference type="AlphaFoldDB" id="A0A5Q5BGK9"/>
<feature type="region of interest" description="Disordered" evidence="1">
    <location>
        <begin position="1"/>
        <end position="49"/>
    </location>
</feature>
<dbReference type="EMBL" id="CP000384">
    <property type="protein sequence ID" value="ABG07399.1"/>
    <property type="molecule type" value="Genomic_DNA"/>
</dbReference>
<protein>
    <recommendedName>
        <fullName evidence="2">UbiC transcription regulator-associated domain-containing protein</fullName>
    </recommendedName>
</protein>
<sequence length="129" mass="13818">MTRRVRDKSPHHPRGSGPASSVRTGGAGRRPSRRHRGAQCGVESPCGPPGIAKEAEVAHGGAPCLRFALERVETALPSPREAALLGATTSMPVLMLNRRTVDDSDHPIELVRALDRGDRVAFEALVVDR</sequence>
<evidence type="ECO:0000256" key="1">
    <source>
        <dbReference type="SAM" id="MobiDB-lite"/>
    </source>
</evidence>
<name>A0A5Q5BGK9_MYCSS</name>
<dbReference type="GO" id="GO:0006355">
    <property type="term" value="P:regulation of DNA-templated transcription"/>
    <property type="evidence" value="ECO:0007669"/>
    <property type="project" value="InterPro"/>
</dbReference>
<dbReference type="Pfam" id="PF07702">
    <property type="entry name" value="UTRA"/>
    <property type="match status" value="1"/>
</dbReference>
<dbReference type="InterPro" id="IPR028978">
    <property type="entry name" value="Chorismate_lyase_/UTRA_dom_sf"/>
</dbReference>
<feature type="domain" description="UbiC transcription regulator-associated" evidence="2">
    <location>
        <begin position="68"/>
        <end position="120"/>
    </location>
</feature>
<dbReference type="KEGG" id="mmc:Mmcs_1287"/>
<evidence type="ECO:0000259" key="2">
    <source>
        <dbReference type="Pfam" id="PF07702"/>
    </source>
</evidence>
<dbReference type="InterPro" id="IPR011663">
    <property type="entry name" value="UTRA"/>
</dbReference>
<accession>A0A5Q5BGK9</accession>
<evidence type="ECO:0000313" key="3">
    <source>
        <dbReference type="EMBL" id="ABG07399.1"/>
    </source>
</evidence>
<organism evidence="3">
    <name type="scientific">Mycobacterium sp. (strain MCS)</name>
    <dbReference type="NCBI Taxonomy" id="164756"/>
    <lineage>
        <taxon>Bacteria</taxon>
        <taxon>Bacillati</taxon>
        <taxon>Actinomycetota</taxon>
        <taxon>Actinomycetes</taxon>
        <taxon>Mycobacteriales</taxon>
        <taxon>Mycobacteriaceae</taxon>
        <taxon>Mycobacterium</taxon>
    </lineage>
</organism>
<dbReference type="Gene3D" id="3.40.1410.10">
    <property type="entry name" value="Chorismate lyase-like"/>
    <property type="match status" value="1"/>
</dbReference>
<proteinExistence type="predicted"/>
<dbReference type="SUPFAM" id="SSF64288">
    <property type="entry name" value="Chorismate lyase-like"/>
    <property type="match status" value="1"/>
</dbReference>